<feature type="transmembrane region" description="Helical" evidence="1">
    <location>
        <begin position="60"/>
        <end position="80"/>
    </location>
</feature>
<keyword evidence="3" id="KW-1185">Reference proteome</keyword>
<evidence type="ECO:0000313" key="2">
    <source>
        <dbReference type="EMBL" id="CCG46610.1"/>
    </source>
</evidence>
<sequence>MIVLRIVKFIMGVIALLLAGYHFFIHRVDFGGNWSMVLFIIMFFLIGVDNIKTQYRSNLYGYIFLALSVMLFSGLVYNFLQTL</sequence>
<keyword evidence="1" id="KW-0812">Transmembrane</keyword>
<organism evidence="2 3">
    <name type="scientific">Halobacillus halophilus (strain ATCC 35676 / DSM 2266 / JCM 20832 / KCTC 3685 / LMG 17431 / NBRC 102448 / NCIMB 2269)</name>
    <name type="common">Sporosarcina halophila</name>
    <dbReference type="NCBI Taxonomy" id="866895"/>
    <lineage>
        <taxon>Bacteria</taxon>
        <taxon>Bacillati</taxon>
        <taxon>Bacillota</taxon>
        <taxon>Bacilli</taxon>
        <taxon>Bacillales</taxon>
        <taxon>Bacillaceae</taxon>
        <taxon>Halobacillus</taxon>
    </lineage>
</organism>
<accession>I0JR40</accession>
<dbReference type="EMBL" id="HE717023">
    <property type="protein sequence ID" value="CCG46610.1"/>
    <property type="molecule type" value="Genomic_DNA"/>
</dbReference>
<reference evidence="2 3" key="1">
    <citation type="journal article" date="2013" name="Environ. Microbiol.">
        <title>Chloride and organic osmolytes: a hybrid strategy to cope with elevated salinities by the moderately halophilic, chloride-dependent bacterium Halobacillus halophilus.</title>
        <authorList>
            <person name="Saum S.H."/>
            <person name="Pfeiffer F."/>
            <person name="Palm P."/>
            <person name="Rampp M."/>
            <person name="Schuster S.C."/>
            <person name="Muller V."/>
            <person name="Oesterhelt D."/>
        </authorList>
    </citation>
    <scope>NUCLEOTIDE SEQUENCE [LARGE SCALE GENOMIC DNA]</scope>
    <source>
        <strain evidence="3">ATCC 35676 / DSM 2266 / JCM 20832 / KCTC 3685 / LMG 17431 / NBRC 102448 / NCIMB 2269</strain>
    </source>
</reference>
<evidence type="ECO:0000313" key="3">
    <source>
        <dbReference type="Proteomes" id="UP000007397"/>
    </source>
</evidence>
<feature type="transmembrane region" description="Helical" evidence="1">
    <location>
        <begin position="31"/>
        <end position="48"/>
    </location>
</feature>
<gene>
    <name evidence="2" type="ordered locus">HBHAL_4268</name>
</gene>
<dbReference type="AlphaFoldDB" id="I0JR40"/>
<feature type="transmembrane region" description="Helical" evidence="1">
    <location>
        <begin position="7"/>
        <end position="25"/>
    </location>
</feature>
<keyword evidence="1" id="KW-0472">Membrane</keyword>
<dbReference type="PATRIC" id="fig|866895.3.peg.3301"/>
<protein>
    <recommendedName>
        <fullName evidence="4">DUF3953 domain-containing protein</fullName>
    </recommendedName>
</protein>
<evidence type="ECO:0000256" key="1">
    <source>
        <dbReference type="SAM" id="Phobius"/>
    </source>
</evidence>
<proteinExistence type="predicted"/>
<dbReference type="KEGG" id="hhd:HBHAL_4268"/>
<dbReference type="RefSeq" id="WP_014644498.1">
    <property type="nucleotide sequence ID" value="NC_017668.1"/>
</dbReference>
<name>I0JR40_HALH3</name>
<dbReference type="Proteomes" id="UP000007397">
    <property type="component" value="Chromosome"/>
</dbReference>
<evidence type="ECO:0008006" key="4">
    <source>
        <dbReference type="Google" id="ProtNLM"/>
    </source>
</evidence>
<keyword evidence="1" id="KW-1133">Transmembrane helix</keyword>
<dbReference type="HOGENOM" id="CLU_2537871_0_0_9"/>